<protein>
    <submittedName>
        <fullName evidence="1">Uncharacterized protein</fullName>
    </submittedName>
</protein>
<dbReference type="EMBL" id="RCHU02000016">
    <property type="protein sequence ID" value="KAL3568808.1"/>
    <property type="molecule type" value="Genomic_DNA"/>
</dbReference>
<comment type="caution">
    <text evidence="1">The sequence shown here is derived from an EMBL/GenBank/DDBJ whole genome shotgun (WGS) entry which is preliminary data.</text>
</comment>
<name>A0ACC4ARF6_POPAL</name>
<organism evidence="1 2">
    <name type="scientific">Populus alba</name>
    <name type="common">White poplar</name>
    <dbReference type="NCBI Taxonomy" id="43335"/>
    <lineage>
        <taxon>Eukaryota</taxon>
        <taxon>Viridiplantae</taxon>
        <taxon>Streptophyta</taxon>
        <taxon>Embryophyta</taxon>
        <taxon>Tracheophyta</taxon>
        <taxon>Spermatophyta</taxon>
        <taxon>Magnoliopsida</taxon>
        <taxon>eudicotyledons</taxon>
        <taxon>Gunneridae</taxon>
        <taxon>Pentapetalae</taxon>
        <taxon>rosids</taxon>
        <taxon>fabids</taxon>
        <taxon>Malpighiales</taxon>
        <taxon>Salicaceae</taxon>
        <taxon>Saliceae</taxon>
        <taxon>Populus</taxon>
    </lineage>
</organism>
<evidence type="ECO:0000313" key="2">
    <source>
        <dbReference type="Proteomes" id="UP000309997"/>
    </source>
</evidence>
<proteinExistence type="predicted"/>
<gene>
    <name evidence="1" type="ORF">D5086_028698</name>
</gene>
<sequence length="389" mass="45061">MSEEDLNKGLEFNNIIPEAVYLHEAHFLFRMFKIFYADLALSHSSHMASYRILRSKDATEAFKVIEVELGFMYDVLFTKLTSVCSKRTILRSTSFLSSASALVAFSLMVANKCAYTETEVIISYILLGGGVVLEIYGFIMLLLSEWAMFRLSLLNKPWANAVYRAIYSDNNKRWERYMAQHDLTDAEITKNGALRKMVKNSLACKPTPKVCFLKLIGMYNIQSWEVISDELKELIWKYLKDKRSRYSHEMPQPDPGMNDLKEILAERGLAGDISWFTGSRARRHSPNVWAAKLTSLPNLHSTTAYEDRYLYEARLLFRMLFTNSVLGIDDHKITYDLISKKNTRLRRLELIEVQVGIIMYDLHYSKARKVSFPRIILHILSPSYPLFLH</sequence>
<dbReference type="Proteomes" id="UP000309997">
    <property type="component" value="Unassembled WGS sequence"/>
</dbReference>
<keyword evidence="2" id="KW-1185">Reference proteome</keyword>
<reference evidence="1 2" key="1">
    <citation type="journal article" date="2024" name="Plant Biotechnol. J.">
        <title>Genome and CRISPR/Cas9 system of a widespread forest tree (Populus alba) in the world.</title>
        <authorList>
            <person name="Liu Y.J."/>
            <person name="Jiang P.F."/>
            <person name="Han X.M."/>
            <person name="Li X.Y."/>
            <person name="Wang H.M."/>
            <person name="Wang Y.J."/>
            <person name="Wang X.X."/>
            <person name="Zeng Q.Y."/>
        </authorList>
    </citation>
    <scope>NUCLEOTIDE SEQUENCE [LARGE SCALE GENOMIC DNA]</scope>
    <source>
        <strain evidence="2">cv. PAL-ZL1</strain>
    </source>
</reference>
<accession>A0ACC4ARF6</accession>
<evidence type="ECO:0000313" key="1">
    <source>
        <dbReference type="EMBL" id="KAL3568808.1"/>
    </source>
</evidence>